<dbReference type="InterPro" id="IPR039425">
    <property type="entry name" value="RNA_pol_sigma-70-like"/>
</dbReference>
<name>A0AAJ5WRJ8_9BACT</name>
<gene>
    <name evidence="4" type="ORF">P0Y53_20040</name>
</gene>
<keyword evidence="1" id="KW-0805">Transcription regulation</keyword>
<keyword evidence="3" id="KW-0804">Transcription</keyword>
<reference evidence="4" key="1">
    <citation type="submission" date="2023-03" db="EMBL/GenBank/DDBJ databases">
        <title>Andean soil-derived lignocellulolytic bacterial consortium as a source of novel taxa and putative plastic-active enzymes.</title>
        <authorList>
            <person name="Diaz-Garcia L."/>
            <person name="Chuvochina M."/>
            <person name="Feuerriegel G."/>
            <person name="Bunk B."/>
            <person name="Sproer C."/>
            <person name="Streit W.R."/>
            <person name="Rodriguez L.M."/>
            <person name="Overmann J."/>
            <person name="Jimenez D.J."/>
        </authorList>
    </citation>
    <scope>NUCLEOTIDE SEQUENCE</scope>
    <source>
        <strain evidence="4">MAG 7</strain>
    </source>
</reference>
<dbReference type="EMBL" id="CP119311">
    <property type="protein sequence ID" value="WEK34784.1"/>
    <property type="molecule type" value="Genomic_DNA"/>
</dbReference>
<dbReference type="Gene3D" id="1.10.1740.10">
    <property type="match status" value="1"/>
</dbReference>
<dbReference type="Proteomes" id="UP001220610">
    <property type="component" value="Chromosome"/>
</dbReference>
<dbReference type="AlphaFoldDB" id="A0AAJ5WRJ8"/>
<evidence type="ECO:0000313" key="4">
    <source>
        <dbReference type="EMBL" id="WEK34784.1"/>
    </source>
</evidence>
<evidence type="ECO:0000256" key="3">
    <source>
        <dbReference type="ARBA" id="ARBA00023163"/>
    </source>
</evidence>
<evidence type="ECO:0000256" key="2">
    <source>
        <dbReference type="ARBA" id="ARBA00023082"/>
    </source>
</evidence>
<protein>
    <submittedName>
        <fullName evidence="4">Sigma factor</fullName>
    </submittedName>
</protein>
<dbReference type="GO" id="GO:0006352">
    <property type="term" value="P:DNA-templated transcription initiation"/>
    <property type="evidence" value="ECO:0007669"/>
    <property type="project" value="InterPro"/>
</dbReference>
<organism evidence="4 5">
    <name type="scientific">Candidatus Pseudobacter hemicellulosilyticus</name>
    <dbReference type="NCBI Taxonomy" id="3121375"/>
    <lineage>
        <taxon>Bacteria</taxon>
        <taxon>Pseudomonadati</taxon>
        <taxon>Bacteroidota</taxon>
        <taxon>Chitinophagia</taxon>
        <taxon>Chitinophagales</taxon>
        <taxon>Chitinophagaceae</taxon>
        <taxon>Pseudobacter</taxon>
    </lineage>
</organism>
<dbReference type="GO" id="GO:0016987">
    <property type="term" value="F:sigma factor activity"/>
    <property type="evidence" value="ECO:0007669"/>
    <property type="project" value="UniProtKB-KW"/>
</dbReference>
<dbReference type="PANTHER" id="PTHR43133:SF46">
    <property type="entry name" value="RNA POLYMERASE SIGMA-70 FACTOR ECF SUBFAMILY"/>
    <property type="match status" value="1"/>
</dbReference>
<keyword evidence="2" id="KW-0731">Sigma factor</keyword>
<sequence>MEQPDPALLEQFRNGSQEAFRQLYKLYFGTVYFQLLRLLGQEALAEKLTANVFVKCWNLRSNFTELTNLKSFLLVTAYREILDHAQELPEQPARTVAGSDEELFSEEVLHEVLLRLLQDEVH</sequence>
<evidence type="ECO:0000256" key="1">
    <source>
        <dbReference type="ARBA" id="ARBA00023015"/>
    </source>
</evidence>
<accession>A0AAJ5WRJ8</accession>
<evidence type="ECO:0000313" key="5">
    <source>
        <dbReference type="Proteomes" id="UP001220610"/>
    </source>
</evidence>
<dbReference type="SUPFAM" id="SSF88946">
    <property type="entry name" value="Sigma2 domain of RNA polymerase sigma factors"/>
    <property type="match status" value="1"/>
</dbReference>
<dbReference type="InterPro" id="IPR013325">
    <property type="entry name" value="RNA_pol_sigma_r2"/>
</dbReference>
<proteinExistence type="predicted"/>
<dbReference type="PANTHER" id="PTHR43133">
    <property type="entry name" value="RNA POLYMERASE ECF-TYPE SIGMA FACTO"/>
    <property type="match status" value="1"/>
</dbReference>